<evidence type="ECO:0000259" key="1">
    <source>
        <dbReference type="Pfam" id="PF23947"/>
    </source>
</evidence>
<comment type="caution">
    <text evidence="2">The sequence shown here is derived from an EMBL/GenBank/DDBJ whole genome shotgun (WGS) entry which is preliminary data.</text>
</comment>
<gene>
    <name evidence="2" type="ORF">CWO36_11900</name>
</gene>
<evidence type="ECO:0000313" key="3">
    <source>
        <dbReference type="Proteomes" id="UP000244080"/>
    </source>
</evidence>
<organism evidence="2 3">
    <name type="scientific">Vibrio splendidus</name>
    <dbReference type="NCBI Taxonomy" id="29497"/>
    <lineage>
        <taxon>Bacteria</taxon>
        <taxon>Pseudomonadati</taxon>
        <taxon>Pseudomonadota</taxon>
        <taxon>Gammaproteobacteria</taxon>
        <taxon>Vibrionales</taxon>
        <taxon>Vibrionaceae</taxon>
        <taxon>Vibrio</taxon>
    </lineage>
</organism>
<sequence>MSQVLVKALTRLIDVYPDSVAGSAMTPSQKKQLEEFSRKTQCVQVIPKGRGVAYKIQNIDVVKVTLEQLAPNQNVSPSAPQRAVNIASTRSSKQGHASHDVTYMLAKTVANPLWRVSGVLTEHLKIATEEFGVFSLEVGGERNRNLHTHHSIWLVENQALFDRLDWLLNNEPTTVIWYRGQLHNKLIEWLSAPDRTPMVYFFSDYDGVGLNNYRRLRSKLEERVEFWLMPNWKELLVRYGQNQLWNDTAREFDSFEQNSQRLLEHSPPLRELVMQMKKHGLALEQEAVWLSDKYRQCELGNKE</sequence>
<feature type="domain" description="DUF7281" evidence="1">
    <location>
        <begin position="136"/>
        <end position="288"/>
    </location>
</feature>
<dbReference type="AlphaFoldDB" id="A0A2T5EGT3"/>
<name>A0A2T5EGT3_VIBSP</name>
<dbReference type="Pfam" id="PF23947">
    <property type="entry name" value="DUF7281"/>
    <property type="match status" value="1"/>
</dbReference>
<proteinExistence type="predicted"/>
<dbReference type="Proteomes" id="UP000244080">
    <property type="component" value="Unassembled WGS sequence"/>
</dbReference>
<accession>A0A2T5EGT3</accession>
<dbReference type="RefSeq" id="WP_017085798.1">
    <property type="nucleotide sequence ID" value="NZ_CAWNZY010000026.1"/>
</dbReference>
<dbReference type="InterPro" id="IPR055705">
    <property type="entry name" value="DUF7281"/>
</dbReference>
<protein>
    <recommendedName>
        <fullName evidence="1">DUF7281 domain-containing protein</fullName>
    </recommendedName>
</protein>
<reference evidence="2 3" key="1">
    <citation type="submission" date="2017-11" db="EMBL/GenBank/DDBJ databases">
        <title>Population delineation of vibrios coincides with oyster pathogenicity.</title>
        <authorList>
            <person name="Bruto M."/>
            <person name="Labreuche Y."/>
            <person name="James A."/>
            <person name="Piel D."/>
            <person name="Chenivesse S."/>
            <person name="Petton B."/>
            <person name="Polz M.F."/>
            <person name="Le Roux F."/>
        </authorList>
    </citation>
    <scope>NUCLEOTIDE SEQUENCE [LARGE SCALE GENOMIC DNA]</scope>
    <source>
        <strain evidence="2 3">1F_55</strain>
    </source>
</reference>
<evidence type="ECO:0000313" key="2">
    <source>
        <dbReference type="EMBL" id="PTP18852.1"/>
    </source>
</evidence>
<dbReference type="EMBL" id="PIGA01000017">
    <property type="protein sequence ID" value="PTP18852.1"/>
    <property type="molecule type" value="Genomic_DNA"/>
</dbReference>